<dbReference type="KEGG" id="scq:SCULI_v1c00210"/>
<dbReference type="eggNOG" id="COG1211">
    <property type="taxonomic scope" value="Bacteria"/>
</dbReference>
<reference evidence="3 4" key="1">
    <citation type="journal article" date="2014" name="Genome Biol. Evol.">
        <title>Molecular evolution of the substrate utilization strategies and putative virulence factors in mosquito-associated Spiroplasma species.</title>
        <authorList>
            <person name="Chang T.H."/>
            <person name="Lo W.S."/>
            <person name="Ku C."/>
            <person name="Chen L.L."/>
            <person name="Kuo C.H."/>
        </authorList>
    </citation>
    <scope>NUCLEOTIDE SEQUENCE [LARGE SCALE GENOMIC DNA]</scope>
    <source>
        <strain evidence="3">AES-1</strain>
    </source>
</reference>
<dbReference type="AlphaFoldDB" id="W6A5U4"/>
<dbReference type="STRING" id="1276246.SCULI_v1c00210"/>
<dbReference type="InterPro" id="IPR029044">
    <property type="entry name" value="Nucleotide-diphossugar_trans"/>
</dbReference>
<dbReference type="GO" id="GO:0008299">
    <property type="term" value="P:isoprenoid biosynthetic process"/>
    <property type="evidence" value="ECO:0007669"/>
    <property type="project" value="InterPro"/>
</dbReference>
<dbReference type="OrthoDB" id="9806837at2"/>
<dbReference type="Gene3D" id="3.90.550.10">
    <property type="entry name" value="Spore Coat Polysaccharide Biosynthesis Protein SpsA, Chain A"/>
    <property type="match status" value="1"/>
</dbReference>
<dbReference type="Proteomes" id="UP000019267">
    <property type="component" value="Chromosome"/>
</dbReference>
<organism evidence="3 4">
    <name type="scientific">Spiroplasma culicicola AES-1</name>
    <dbReference type="NCBI Taxonomy" id="1276246"/>
    <lineage>
        <taxon>Bacteria</taxon>
        <taxon>Bacillati</taxon>
        <taxon>Mycoplasmatota</taxon>
        <taxon>Mollicutes</taxon>
        <taxon>Entomoplasmatales</taxon>
        <taxon>Spiroplasmataceae</taxon>
        <taxon>Spiroplasma</taxon>
    </lineage>
</organism>
<dbReference type="GO" id="GO:0050518">
    <property type="term" value="F:2-C-methyl-D-erythritol 4-phosphate cytidylyltransferase activity"/>
    <property type="evidence" value="ECO:0007669"/>
    <property type="project" value="TreeGrafter"/>
</dbReference>
<dbReference type="PANTHER" id="PTHR32125:SF4">
    <property type="entry name" value="2-C-METHYL-D-ERYTHRITOL 4-PHOSPHATE CYTIDYLYLTRANSFERASE, CHLOROPLASTIC"/>
    <property type="match status" value="1"/>
</dbReference>
<evidence type="ECO:0000256" key="2">
    <source>
        <dbReference type="ARBA" id="ARBA00022695"/>
    </source>
</evidence>
<dbReference type="PATRIC" id="fig|1276246.3.peg.21"/>
<dbReference type="InterPro" id="IPR018294">
    <property type="entry name" value="ISPD_synthase_CS"/>
</dbReference>
<dbReference type="Pfam" id="PF01128">
    <property type="entry name" value="IspD"/>
    <property type="match status" value="1"/>
</dbReference>
<keyword evidence="2 3" id="KW-0548">Nucleotidyltransferase</keyword>
<dbReference type="InterPro" id="IPR050088">
    <property type="entry name" value="IspD/TarI_cytidylyltransf_bact"/>
</dbReference>
<name>W6A5U4_9MOLU</name>
<keyword evidence="1 3" id="KW-0808">Transferase</keyword>
<dbReference type="PANTHER" id="PTHR32125">
    <property type="entry name" value="2-C-METHYL-D-ERYTHRITOL 4-PHOSPHATE CYTIDYLYLTRANSFERASE, CHLOROPLASTIC"/>
    <property type="match status" value="1"/>
</dbReference>
<evidence type="ECO:0000313" key="3">
    <source>
        <dbReference type="EMBL" id="AHI52362.1"/>
    </source>
</evidence>
<gene>
    <name evidence="3" type="primary">ispD</name>
    <name evidence="3" type="ORF">SCULI_v1c00210</name>
</gene>
<dbReference type="SUPFAM" id="SSF53448">
    <property type="entry name" value="Nucleotide-diphospho-sugar transferases"/>
    <property type="match status" value="1"/>
</dbReference>
<protein>
    <submittedName>
        <fullName evidence="3">2-C-methyl-D-erythritol 4-phosphate cytidylyltransferase</fullName>
    </submittedName>
</protein>
<keyword evidence="4" id="KW-1185">Reference proteome</keyword>
<accession>W6A5U4</accession>
<dbReference type="PROSITE" id="PS01295">
    <property type="entry name" value="ISPD"/>
    <property type="match status" value="1"/>
</dbReference>
<proteinExistence type="predicted"/>
<dbReference type="HOGENOM" id="CLU_061281_2_2_14"/>
<sequence>MFDLIIVANGKSLRFGENKMLIKINDQYLINKTVSQFIDNKMLNKIIVVSDIGMSEYIDKKYLDKIDFVNGGSTRSLSVQKGLEVVESEYVLIHDGARPFTSKQLIAKIVDNLKDNQVVIPILKVSNCLKYVNGEIKTVNRDDYVMSQTPQGFRSEIIKKAYSNVDPNWIDDCQAVENKNIEIKFIEGEIKNIKITYKEDTKI</sequence>
<dbReference type="CDD" id="cd02516">
    <property type="entry name" value="CDP-ME_synthetase"/>
    <property type="match status" value="1"/>
</dbReference>
<dbReference type="EMBL" id="CP006681">
    <property type="protein sequence ID" value="AHI52362.1"/>
    <property type="molecule type" value="Genomic_DNA"/>
</dbReference>
<dbReference type="RefSeq" id="WP_025362611.1">
    <property type="nucleotide sequence ID" value="NZ_CP006681.1"/>
</dbReference>
<evidence type="ECO:0000313" key="4">
    <source>
        <dbReference type="Proteomes" id="UP000019267"/>
    </source>
</evidence>
<evidence type="ECO:0000256" key="1">
    <source>
        <dbReference type="ARBA" id="ARBA00022679"/>
    </source>
</evidence>
<dbReference type="InterPro" id="IPR034683">
    <property type="entry name" value="IspD/TarI"/>
</dbReference>